<dbReference type="Gene3D" id="3.40.710.10">
    <property type="entry name" value="DD-peptidase/beta-lactamase superfamily"/>
    <property type="match status" value="1"/>
</dbReference>
<reference evidence="4" key="1">
    <citation type="journal article" date="2019" name="Int. J. Syst. Evol. Microbiol.">
        <title>The Global Catalogue of Microorganisms (GCM) 10K type strain sequencing project: providing services to taxonomists for standard genome sequencing and annotation.</title>
        <authorList>
            <consortium name="The Broad Institute Genomics Platform"/>
            <consortium name="The Broad Institute Genome Sequencing Center for Infectious Disease"/>
            <person name="Wu L."/>
            <person name="Ma J."/>
        </authorList>
    </citation>
    <scope>NUCLEOTIDE SEQUENCE [LARGE SCALE GENOMIC DNA]</scope>
    <source>
        <strain evidence="4">JCM 4586</strain>
    </source>
</reference>
<dbReference type="SUPFAM" id="SSF56601">
    <property type="entry name" value="beta-lactamase/transpeptidase-like"/>
    <property type="match status" value="1"/>
</dbReference>
<feature type="transmembrane region" description="Helical" evidence="1">
    <location>
        <begin position="404"/>
        <end position="420"/>
    </location>
</feature>
<feature type="transmembrane region" description="Helical" evidence="1">
    <location>
        <begin position="471"/>
        <end position="488"/>
    </location>
</feature>
<dbReference type="InterPro" id="IPR050491">
    <property type="entry name" value="AmpC-like"/>
</dbReference>
<evidence type="ECO:0000313" key="4">
    <source>
        <dbReference type="Proteomes" id="UP000659223"/>
    </source>
</evidence>
<feature type="transmembrane region" description="Helical" evidence="1">
    <location>
        <begin position="372"/>
        <end position="392"/>
    </location>
</feature>
<feature type="domain" description="Beta-lactamase-related" evidence="2">
    <location>
        <begin position="42"/>
        <end position="352"/>
    </location>
</feature>
<name>A0ABQ2YNE5_9ACTN</name>
<dbReference type="Pfam" id="PF00144">
    <property type="entry name" value="Beta-lactamase"/>
    <property type="match status" value="1"/>
</dbReference>
<organism evidence="3 4">
    <name type="scientific">Streptomyces hiroshimensis</name>
    <dbReference type="NCBI Taxonomy" id="66424"/>
    <lineage>
        <taxon>Bacteria</taxon>
        <taxon>Bacillati</taxon>
        <taxon>Actinomycetota</taxon>
        <taxon>Actinomycetes</taxon>
        <taxon>Kitasatosporales</taxon>
        <taxon>Streptomycetaceae</taxon>
        <taxon>Streptomyces</taxon>
    </lineage>
</organism>
<dbReference type="PANTHER" id="PTHR46825:SF9">
    <property type="entry name" value="BETA-LACTAMASE-RELATED DOMAIN-CONTAINING PROTEIN"/>
    <property type="match status" value="1"/>
</dbReference>
<comment type="caution">
    <text evidence="3">The sequence shown here is derived from an EMBL/GenBank/DDBJ whole genome shotgun (WGS) entry which is preliminary data.</text>
</comment>
<evidence type="ECO:0000259" key="2">
    <source>
        <dbReference type="Pfam" id="PF00144"/>
    </source>
</evidence>
<keyword evidence="1" id="KW-1133">Transmembrane helix</keyword>
<gene>
    <name evidence="3" type="ORF">GCM10010324_37830</name>
</gene>
<accession>A0ABQ2YNE5</accession>
<sequence length="491" mass="51481">MALLGLTVLAGAGAGMFLAPRPAALGSATTGDTALAAQVREAAGDGRGYRGLSVAVISRDGIRLAGLGDSGDRERTAVDESTVFEAGSLGKAMTGMLLSELAARHTLRLDVPLERLLPDEPFSDPTLGEATLMDLATHRAGVDLMPSSLDVLLRGAELRTLGMDPYRGITPDDVVTAGRQASSSGTGRFRYSNLGMALAGQTAARVTGKPYEELLRQHLLVPLGMSHTQTVRSESEIPPNSAVGHRANGAGMQHWLASGYTPAGDLWSTSGDLAGLMRAVMLGTAPGSGAATPQFDAGAVGRIGLGWYTTRLQGRDITWHDGETGGFTSYMGFDRSSGKGVVVLSNTDQPVDAIGQHLLGLMPERSYPTHDATPILLTVLCCAGAACPVFYVARRRFPRRVHRVHSVLSVAFGVALLGLARRIGDWVSVPPWLWAVGGVLLAVGCWWAVLRLPPADGARKDPPPLKAALLGARYAAGLLSLFLLVIAAELS</sequence>
<feature type="transmembrane region" description="Helical" evidence="1">
    <location>
        <begin position="432"/>
        <end position="450"/>
    </location>
</feature>
<dbReference type="PANTHER" id="PTHR46825">
    <property type="entry name" value="D-ALANYL-D-ALANINE-CARBOXYPEPTIDASE/ENDOPEPTIDASE AMPH"/>
    <property type="match status" value="1"/>
</dbReference>
<protein>
    <recommendedName>
        <fullName evidence="2">Beta-lactamase-related domain-containing protein</fullName>
    </recommendedName>
</protein>
<proteinExistence type="predicted"/>
<evidence type="ECO:0000256" key="1">
    <source>
        <dbReference type="SAM" id="Phobius"/>
    </source>
</evidence>
<keyword evidence="4" id="KW-1185">Reference proteome</keyword>
<dbReference type="Proteomes" id="UP000659223">
    <property type="component" value="Unassembled WGS sequence"/>
</dbReference>
<dbReference type="EMBL" id="BMUT01000007">
    <property type="protein sequence ID" value="GGX88479.1"/>
    <property type="molecule type" value="Genomic_DNA"/>
</dbReference>
<dbReference type="InterPro" id="IPR012338">
    <property type="entry name" value="Beta-lactam/transpept-like"/>
</dbReference>
<keyword evidence="1" id="KW-0472">Membrane</keyword>
<keyword evidence="1" id="KW-0812">Transmembrane</keyword>
<evidence type="ECO:0000313" key="3">
    <source>
        <dbReference type="EMBL" id="GGX88479.1"/>
    </source>
</evidence>
<dbReference type="InterPro" id="IPR001466">
    <property type="entry name" value="Beta-lactam-related"/>
</dbReference>